<dbReference type="SUPFAM" id="SSF56601">
    <property type="entry name" value="beta-lactamase/transpeptidase-like"/>
    <property type="match status" value="1"/>
</dbReference>
<organism evidence="2 3">
    <name type="scientific">Paenibacillus glacialis</name>
    <dbReference type="NCBI Taxonomy" id="494026"/>
    <lineage>
        <taxon>Bacteria</taxon>
        <taxon>Bacillati</taxon>
        <taxon>Bacillota</taxon>
        <taxon>Bacilli</taxon>
        <taxon>Bacillales</taxon>
        <taxon>Paenibacillaceae</taxon>
        <taxon>Paenibacillus</taxon>
    </lineage>
</organism>
<keyword evidence="2" id="KW-0378">Hydrolase</keyword>
<evidence type="ECO:0000313" key="3">
    <source>
        <dbReference type="Proteomes" id="UP000076967"/>
    </source>
</evidence>
<protein>
    <submittedName>
        <fullName evidence="2">Serine hydrolase</fullName>
    </submittedName>
</protein>
<dbReference type="RefSeq" id="WP_068529826.1">
    <property type="nucleotide sequence ID" value="NZ_LVJH01000006.1"/>
</dbReference>
<reference evidence="2 3" key="1">
    <citation type="submission" date="2016-03" db="EMBL/GenBank/DDBJ databases">
        <title>Draft genome sequence of Paenibacillus glacialis DSM 22343.</title>
        <authorList>
            <person name="Shin S.-K."/>
            <person name="Yi H."/>
        </authorList>
    </citation>
    <scope>NUCLEOTIDE SEQUENCE [LARGE SCALE GENOMIC DNA]</scope>
    <source>
        <strain evidence="2 3">DSM 22343</strain>
    </source>
</reference>
<keyword evidence="3" id="KW-1185">Reference proteome</keyword>
<name>A0A168MMA8_9BACL</name>
<dbReference type="PANTHER" id="PTHR43283">
    <property type="entry name" value="BETA-LACTAMASE-RELATED"/>
    <property type="match status" value="1"/>
</dbReference>
<dbReference type="Pfam" id="PF00144">
    <property type="entry name" value="Beta-lactamase"/>
    <property type="match status" value="1"/>
</dbReference>
<accession>A0A168MMA8</accession>
<dbReference type="InterPro" id="IPR001466">
    <property type="entry name" value="Beta-lactam-related"/>
</dbReference>
<proteinExistence type="predicted"/>
<evidence type="ECO:0000259" key="1">
    <source>
        <dbReference type="Pfam" id="PF00144"/>
    </source>
</evidence>
<dbReference type="PANTHER" id="PTHR43283:SF3">
    <property type="entry name" value="BETA-LACTAMASE FAMILY PROTEIN (AFU_ORTHOLOGUE AFUA_5G07500)"/>
    <property type="match status" value="1"/>
</dbReference>
<dbReference type="STRING" id="494026.PGLA_05050"/>
<gene>
    <name evidence="2" type="ORF">PGLA_05050</name>
</gene>
<sequence>MLYSNKINPECLPGRIDEVIDRTLADKRLVGAVIKVAIDGVLVYSRAAGLADREMNQLMREDALFRLASVTKPIVSTAALVLVAQGRLQLDDRVDRWLPEFRPRLQNGEFATLRIRHLMTHTAGLSYRFFQEENGSYQRAGVSDGMDQPGISLEENLRRLASVPLIYTPGTEWKYSIATDVLGAVIAKVTETSLSEAIHSLVTKPLGMSDTGFNAVDPERLATAYTNDVPEPRPIHDNDSIAFVDGTAGFQLAPSRALDGTAYPSGGAGMVGSAGDFLQLLETLRKGGAPLLPESMVREMTTNQIGDMPMAYWPGRSFGLGITLLEDPVAADTPESPGTWRMGGTYGHSWFVDPKQRLSVVAFTNTALEGMSGQFTVDLCEAVYGRIKK</sequence>
<dbReference type="OrthoDB" id="9770183at2"/>
<evidence type="ECO:0000313" key="2">
    <source>
        <dbReference type="EMBL" id="OAB44839.1"/>
    </source>
</evidence>
<dbReference type="InterPro" id="IPR012338">
    <property type="entry name" value="Beta-lactam/transpept-like"/>
</dbReference>
<dbReference type="GO" id="GO:0016787">
    <property type="term" value="F:hydrolase activity"/>
    <property type="evidence" value="ECO:0007669"/>
    <property type="project" value="UniProtKB-KW"/>
</dbReference>
<comment type="caution">
    <text evidence="2">The sequence shown here is derived from an EMBL/GenBank/DDBJ whole genome shotgun (WGS) entry which is preliminary data.</text>
</comment>
<dbReference type="EMBL" id="LVJH01000006">
    <property type="protein sequence ID" value="OAB44839.1"/>
    <property type="molecule type" value="Genomic_DNA"/>
</dbReference>
<feature type="domain" description="Beta-lactamase-related" evidence="1">
    <location>
        <begin position="16"/>
        <end position="369"/>
    </location>
</feature>
<dbReference type="Gene3D" id="3.40.710.10">
    <property type="entry name" value="DD-peptidase/beta-lactamase superfamily"/>
    <property type="match status" value="1"/>
</dbReference>
<dbReference type="Proteomes" id="UP000076967">
    <property type="component" value="Unassembled WGS sequence"/>
</dbReference>
<dbReference type="InterPro" id="IPR050789">
    <property type="entry name" value="Diverse_Enzym_Activities"/>
</dbReference>
<dbReference type="AlphaFoldDB" id="A0A168MMA8"/>